<name>A0A0S4JFC1_BODSA</name>
<evidence type="ECO:0000313" key="2">
    <source>
        <dbReference type="Proteomes" id="UP000051952"/>
    </source>
</evidence>
<feature type="non-terminal residue" evidence="1">
    <location>
        <position position="1"/>
    </location>
</feature>
<organism evidence="1 2">
    <name type="scientific">Bodo saltans</name>
    <name type="common">Flagellated protozoan</name>
    <dbReference type="NCBI Taxonomy" id="75058"/>
    <lineage>
        <taxon>Eukaryota</taxon>
        <taxon>Discoba</taxon>
        <taxon>Euglenozoa</taxon>
        <taxon>Kinetoplastea</taxon>
        <taxon>Metakinetoplastina</taxon>
        <taxon>Eubodonida</taxon>
        <taxon>Bodonidae</taxon>
        <taxon>Bodo</taxon>
    </lineage>
</organism>
<sequence>PIPQSATDAIKWFDSCDISDDWGSGEQFASCVDAVIVGAHSATAPSEVKLLSTALCIAAVQESSSSSLSSHRVVVTPAGRDALVAMPKHANRLTTRWKPLRRH</sequence>
<dbReference type="VEuPathDB" id="TriTrypDB:BSAL_25490"/>
<reference evidence="2" key="1">
    <citation type="submission" date="2015-09" db="EMBL/GenBank/DDBJ databases">
        <authorList>
            <consortium name="Pathogen Informatics"/>
        </authorList>
    </citation>
    <scope>NUCLEOTIDE SEQUENCE [LARGE SCALE GENOMIC DNA]</scope>
    <source>
        <strain evidence="2">Lake Konstanz</strain>
    </source>
</reference>
<proteinExistence type="predicted"/>
<dbReference type="AlphaFoldDB" id="A0A0S4JFC1"/>
<dbReference type="Proteomes" id="UP000051952">
    <property type="component" value="Unassembled WGS sequence"/>
</dbReference>
<keyword evidence="2" id="KW-1185">Reference proteome</keyword>
<protein>
    <submittedName>
        <fullName evidence="1">Uncharacterized protein</fullName>
    </submittedName>
</protein>
<dbReference type="EMBL" id="CYKH01001803">
    <property type="protein sequence ID" value="CUG90199.1"/>
    <property type="molecule type" value="Genomic_DNA"/>
</dbReference>
<gene>
    <name evidence="1" type="ORF">BSAL_25490</name>
</gene>
<evidence type="ECO:0000313" key="1">
    <source>
        <dbReference type="EMBL" id="CUG90199.1"/>
    </source>
</evidence>
<accession>A0A0S4JFC1</accession>